<gene>
    <name evidence="2" type="ORF">A3F29_01765</name>
</gene>
<dbReference type="Pfam" id="PF05552">
    <property type="entry name" value="MS_channel_1st_1"/>
    <property type="match status" value="2"/>
</dbReference>
<dbReference type="EMBL" id="MFZV01000017">
    <property type="protein sequence ID" value="OGK31203.1"/>
    <property type="molecule type" value="Genomic_DNA"/>
</dbReference>
<feature type="transmembrane region" description="Helical" evidence="1">
    <location>
        <begin position="24"/>
        <end position="54"/>
    </location>
</feature>
<proteinExistence type="predicted"/>
<feature type="transmembrane region" description="Helical" evidence="1">
    <location>
        <begin position="148"/>
        <end position="171"/>
    </location>
</feature>
<dbReference type="AlphaFoldDB" id="A0A1F7HJE0"/>
<dbReference type="Proteomes" id="UP000177199">
    <property type="component" value="Unassembled WGS sequence"/>
</dbReference>
<name>A0A1F7HJE0_9BACT</name>
<sequence length="217" mass="23611">MLIDTVNSILQPFWKSFVGFLPDLFGGLLILIIGLIVANLLKGILLSVFGFLKFEKVFQQAKGVDKGEIRLWEEIIAEIVRWTVVILFLIPTLQVWGLTEATTVLNEILFYIPNVIIAVVIGFVGLVASNLVANLVRRTVKTLGSTTANTLAVFTKSVIVFFTVLVVLSQLGVAQDIVRILFTGIIGMLALAGGLAFGLGGKEIARDLLADLTKKIK</sequence>
<evidence type="ECO:0000313" key="2">
    <source>
        <dbReference type="EMBL" id="OGK31203.1"/>
    </source>
</evidence>
<feature type="transmembrane region" description="Helical" evidence="1">
    <location>
        <begin position="108"/>
        <end position="136"/>
    </location>
</feature>
<dbReference type="PANTHER" id="PTHR30221">
    <property type="entry name" value="SMALL-CONDUCTANCE MECHANOSENSITIVE CHANNEL"/>
    <property type="match status" value="1"/>
</dbReference>
<evidence type="ECO:0000256" key="1">
    <source>
        <dbReference type="SAM" id="Phobius"/>
    </source>
</evidence>
<reference evidence="2 3" key="1">
    <citation type="journal article" date="2016" name="Nat. Commun.">
        <title>Thousands of microbial genomes shed light on interconnected biogeochemical processes in an aquifer system.</title>
        <authorList>
            <person name="Anantharaman K."/>
            <person name="Brown C.T."/>
            <person name="Hug L.A."/>
            <person name="Sharon I."/>
            <person name="Castelle C.J."/>
            <person name="Probst A.J."/>
            <person name="Thomas B.C."/>
            <person name="Singh A."/>
            <person name="Wilkins M.J."/>
            <person name="Karaoz U."/>
            <person name="Brodie E.L."/>
            <person name="Williams K.H."/>
            <person name="Hubbard S.S."/>
            <person name="Banfield J.F."/>
        </authorList>
    </citation>
    <scope>NUCLEOTIDE SEQUENCE [LARGE SCALE GENOMIC DNA]</scope>
</reference>
<dbReference type="GO" id="GO:0008381">
    <property type="term" value="F:mechanosensitive monoatomic ion channel activity"/>
    <property type="evidence" value="ECO:0007669"/>
    <property type="project" value="InterPro"/>
</dbReference>
<dbReference type="PANTHER" id="PTHR30221:SF1">
    <property type="entry name" value="SMALL-CONDUCTANCE MECHANOSENSITIVE CHANNEL"/>
    <property type="match status" value="1"/>
</dbReference>
<evidence type="ECO:0000313" key="3">
    <source>
        <dbReference type="Proteomes" id="UP000177199"/>
    </source>
</evidence>
<dbReference type="Gene3D" id="1.10.287.1260">
    <property type="match status" value="1"/>
</dbReference>
<organism evidence="2 3">
    <name type="scientific">Candidatus Roizmanbacteria bacterium RIFCSPHIGHO2_12_FULL_33_9</name>
    <dbReference type="NCBI Taxonomy" id="1802045"/>
    <lineage>
        <taxon>Bacteria</taxon>
        <taxon>Candidatus Roizmaniibacteriota</taxon>
    </lineage>
</organism>
<keyword evidence="1" id="KW-1133">Transmembrane helix</keyword>
<feature type="transmembrane region" description="Helical" evidence="1">
    <location>
        <begin position="177"/>
        <end position="199"/>
    </location>
</feature>
<accession>A0A1F7HJE0</accession>
<keyword evidence="1" id="KW-0812">Transmembrane</keyword>
<feature type="transmembrane region" description="Helical" evidence="1">
    <location>
        <begin position="75"/>
        <end position="96"/>
    </location>
</feature>
<comment type="caution">
    <text evidence="2">The sequence shown here is derived from an EMBL/GenBank/DDBJ whole genome shotgun (WGS) entry which is preliminary data.</text>
</comment>
<protein>
    <recommendedName>
        <fullName evidence="4">Small-conductance mechanosensitive ion channel</fullName>
    </recommendedName>
</protein>
<dbReference type="InterPro" id="IPR045275">
    <property type="entry name" value="MscS_archaea/bacteria_type"/>
</dbReference>
<evidence type="ECO:0008006" key="4">
    <source>
        <dbReference type="Google" id="ProtNLM"/>
    </source>
</evidence>
<keyword evidence="1" id="KW-0472">Membrane</keyword>
<dbReference type="InterPro" id="IPR008910">
    <property type="entry name" value="MSC_TM_helix"/>
</dbReference>